<dbReference type="EMBL" id="KZ678573">
    <property type="protein sequence ID" value="PSR79280.1"/>
    <property type="molecule type" value="Genomic_DNA"/>
</dbReference>
<dbReference type="Proteomes" id="UP000241462">
    <property type="component" value="Unassembled WGS sequence"/>
</dbReference>
<evidence type="ECO:0000313" key="2">
    <source>
        <dbReference type="EMBL" id="PSR79280.1"/>
    </source>
</evidence>
<name>A0A2T2ZXX4_9PEZI</name>
<dbReference type="AlphaFoldDB" id="A0A2T2ZXX4"/>
<feature type="non-terminal residue" evidence="2">
    <location>
        <position position="1"/>
    </location>
</feature>
<proteinExistence type="predicted"/>
<organism evidence="2 3">
    <name type="scientific">Coniella lustricola</name>
    <dbReference type="NCBI Taxonomy" id="2025994"/>
    <lineage>
        <taxon>Eukaryota</taxon>
        <taxon>Fungi</taxon>
        <taxon>Dikarya</taxon>
        <taxon>Ascomycota</taxon>
        <taxon>Pezizomycotina</taxon>
        <taxon>Sordariomycetes</taxon>
        <taxon>Sordariomycetidae</taxon>
        <taxon>Diaporthales</taxon>
        <taxon>Schizoparmaceae</taxon>
        <taxon>Coniella</taxon>
    </lineage>
</organism>
<sequence length="152" mass="15757">LVGKKIDEYGDVVDDDGSVLGRVEGDLPSMVGRSITNARGDVLGDDGELLGYVAAVGTGEDGQANPGGLRVDPFGNILDAEGNNVGSFHDNLSGFGKKAARYAQDGQANKADTSTHSQSQGGSRALSPSDIFMDVKSTTEGIQLTIRIPTVF</sequence>
<feature type="region of interest" description="Disordered" evidence="1">
    <location>
        <begin position="103"/>
        <end position="129"/>
    </location>
</feature>
<dbReference type="Pfam" id="PF12396">
    <property type="entry name" value="DUF3659"/>
    <property type="match status" value="1"/>
</dbReference>
<feature type="compositionally biased region" description="Polar residues" evidence="1">
    <location>
        <begin position="106"/>
        <end position="122"/>
    </location>
</feature>
<keyword evidence="3" id="KW-1185">Reference proteome</keyword>
<reference evidence="2 3" key="1">
    <citation type="journal article" date="2018" name="Mycol. Prog.">
        <title>Coniella lustricola, a new species from submerged detritus.</title>
        <authorList>
            <person name="Raudabaugh D.B."/>
            <person name="Iturriaga T."/>
            <person name="Carver A."/>
            <person name="Mondo S."/>
            <person name="Pangilinan J."/>
            <person name="Lipzen A."/>
            <person name="He G."/>
            <person name="Amirebrahimi M."/>
            <person name="Grigoriev I.V."/>
            <person name="Miller A.N."/>
        </authorList>
    </citation>
    <scope>NUCLEOTIDE SEQUENCE [LARGE SCALE GENOMIC DNA]</scope>
    <source>
        <strain evidence="2 3">B22-T-1</strain>
    </source>
</reference>
<evidence type="ECO:0000313" key="3">
    <source>
        <dbReference type="Proteomes" id="UP000241462"/>
    </source>
</evidence>
<feature type="non-terminal residue" evidence="2">
    <location>
        <position position="152"/>
    </location>
</feature>
<gene>
    <name evidence="2" type="ORF">BD289DRAFT_341064</name>
</gene>
<dbReference type="InParanoid" id="A0A2T2ZXX4"/>
<dbReference type="OrthoDB" id="3946749at2759"/>
<accession>A0A2T2ZXX4</accession>
<evidence type="ECO:0000256" key="1">
    <source>
        <dbReference type="SAM" id="MobiDB-lite"/>
    </source>
</evidence>
<dbReference type="InterPro" id="IPR022124">
    <property type="entry name" value="DUF3659"/>
</dbReference>
<protein>
    <submittedName>
        <fullName evidence="2">Uncharacterized protein</fullName>
    </submittedName>
</protein>